<dbReference type="AlphaFoldDB" id="A0A173R9B8"/>
<accession>A0A173R9B8</accession>
<evidence type="ECO:0000313" key="1">
    <source>
        <dbReference type="EMBL" id="CUM74451.1"/>
    </source>
</evidence>
<gene>
    <name evidence="1" type="ORF">ERS852574_00432</name>
</gene>
<organism evidence="1 2">
    <name type="scientific">Coprococcus comes</name>
    <dbReference type="NCBI Taxonomy" id="410072"/>
    <lineage>
        <taxon>Bacteria</taxon>
        <taxon>Bacillati</taxon>
        <taxon>Bacillota</taxon>
        <taxon>Clostridia</taxon>
        <taxon>Lachnospirales</taxon>
        <taxon>Lachnospiraceae</taxon>
        <taxon>Coprococcus</taxon>
    </lineage>
</organism>
<sequence length="95" mass="11209">MWNDIYKPDSIGNEGGTIIADEEYKESCRITLERCERYDAITCGVYGSMMHTTFCDKSHSQEVFDNMKRDLQEFIDKDTTAEEEDIFYEEFTSKY</sequence>
<dbReference type="Proteomes" id="UP000095727">
    <property type="component" value="Unassembled WGS sequence"/>
</dbReference>
<evidence type="ECO:0000313" key="2">
    <source>
        <dbReference type="Proteomes" id="UP000095727"/>
    </source>
</evidence>
<reference evidence="1 2" key="1">
    <citation type="submission" date="2015-09" db="EMBL/GenBank/DDBJ databases">
        <authorList>
            <consortium name="Pathogen Informatics"/>
        </authorList>
    </citation>
    <scope>NUCLEOTIDE SEQUENCE [LARGE SCALE GENOMIC DNA]</scope>
    <source>
        <strain evidence="1 2">2789STDY5834962</strain>
    </source>
</reference>
<dbReference type="EMBL" id="CYXR01000002">
    <property type="protein sequence ID" value="CUM74451.1"/>
    <property type="molecule type" value="Genomic_DNA"/>
</dbReference>
<protein>
    <submittedName>
        <fullName evidence="1">Uncharacterized protein</fullName>
    </submittedName>
</protein>
<dbReference type="RefSeq" id="WP_242854805.1">
    <property type="nucleotide sequence ID" value="NZ_CYXR01000002.1"/>
</dbReference>
<proteinExistence type="predicted"/>
<name>A0A173R9B8_9FIRM</name>